<dbReference type="STRING" id="390270.SAMN04488005_0719"/>
<dbReference type="InterPro" id="IPR010607">
    <property type="entry name" value="DUF1194"/>
</dbReference>
<dbReference type="Proteomes" id="UP000199478">
    <property type="component" value="Unassembled WGS sequence"/>
</dbReference>
<proteinExistence type="predicted"/>
<reference evidence="2" key="1">
    <citation type="submission" date="2016-10" db="EMBL/GenBank/DDBJ databases">
        <authorList>
            <person name="Varghese N."/>
            <person name="Submissions S."/>
        </authorList>
    </citation>
    <scope>NUCLEOTIDE SEQUENCE [LARGE SCALE GENOMIC DNA]</scope>
    <source>
        <strain evidence="2">DSM 26879</strain>
    </source>
</reference>
<evidence type="ECO:0000313" key="2">
    <source>
        <dbReference type="Proteomes" id="UP000199478"/>
    </source>
</evidence>
<evidence type="ECO:0008006" key="3">
    <source>
        <dbReference type="Google" id="ProtNLM"/>
    </source>
</evidence>
<dbReference type="Pfam" id="PF06707">
    <property type="entry name" value="DUF1194"/>
    <property type="match status" value="1"/>
</dbReference>
<dbReference type="Gene3D" id="3.40.50.410">
    <property type="entry name" value="von Willebrand factor, type A domain"/>
    <property type="match status" value="1"/>
</dbReference>
<accession>A0A1I6FYE5</accession>
<dbReference type="InterPro" id="IPR036465">
    <property type="entry name" value="vWFA_dom_sf"/>
</dbReference>
<evidence type="ECO:0000313" key="1">
    <source>
        <dbReference type="EMBL" id="SFR34857.1"/>
    </source>
</evidence>
<gene>
    <name evidence="1" type="ORF">SAMN04488005_0719</name>
</gene>
<dbReference type="EMBL" id="FOYP01000001">
    <property type="protein sequence ID" value="SFR34857.1"/>
    <property type="molecule type" value="Genomic_DNA"/>
</dbReference>
<name>A0A1I6FYE5_9RHOB</name>
<dbReference type="SUPFAM" id="SSF53300">
    <property type="entry name" value="vWA-like"/>
    <property type="match status" value="1"/>
</dbReference>
<organism evidence="1 2">
    <name type="scientific">Yoonia tamlensis</name>
    <dbReference type="NCBI Taxonomy" id="390270"/>
    <lineage>
        <taxon>Bacteria</taxon>
        <taxon>Pseudomonadati</taxon>
        <taxon>Pseudomonadota</taxon>
        <taxon>Alphaproteobacteria</taxon>
        <taxon>Rhodobacterales</taxon>
        <taxon>Paracoccaceae</taxon>
        <taxon>Yoonia</taxon>
    </lineage>
</organism>
<protein>
    <recommendedName>
        <fullName evidence="3">VWFA domain-containing protein</fullName>
    </recommendedName>
</protein>
<keyword evidence="2" id="KW-1185">Reference proteome</keyword>
<dbReference type="AlphaFoldDB" id="A0A1I6FYE5"/>
<sequence>MVNGARLVLRGGTLRAGAMILRAAILALCVPVAATAACRHALALGLDVSGSVDAVEYRLQLDGLAAALQSEAVQAVLFQQPDAPVSISIYEWSGPTDQTVIQPWMALNDPAQLNRLVTVLHGHQRQAAAPTTAIGAAMMTGFALLDQQPACWRRTLDISGDGAANTGPRPQDIAPHLVPVGVIVNGLVVAAADDTELAAYYRSYVIRGAGAFVETARGFEDYAAAMERKLLRELQSIAIGSL</sequence>